<gene>
    <name evidence="3" type="ORF">OVN521_LOCUS26074</name>
    <name evidence="2" type="ORF">WKI299_LOCUS15661</name>
</gene>
<protein>
    <submittedName>
        <fullName evidence="2">Uncharacterized protein</fullName>
    </submittedName>
</protein>
<dbReference type="Proteomes" id="UP000663856">
    <property type="component" value="Unassembled WGS sequence"/>
</dbReference>
<dbReference type="EMBL" id="CAJNRF010006113">
    <property type="protein sequence ID" value="CAF2078577.1"/>
    <property type="molecule type" value="Genomic_DNA"/>
</dbReference>
<evidence type="ECO:0000313" key="4">
    <source>
        <dbReference type="Proteomes" id="UP000663856"/>
    </source>
</evidence>
<reference evidence="2" key="1">
    <citation type="submission" date="2021-02" db="EMBL/GenBank/DDBJ databases">
        <authorList>
            <person name="Nowell W R."/>
        </authorList>
    </citation>
    <scope>NUCLEOTIDE SEQUENCE</scope>
</reference>
<keyword evidence="1" id="KW-0732">Signal</keyword>
<dbReference type="EMBL" id="CAJOBG010006709">
    <property type="protein sequence ID" value="CAF4195190.1"/>
    <property type="molecule type" value="Genomic_DNA"/>
</dbReference>
<evidence type="ECO:0000256" key="1">
    <source>
        <dbReference type="SAM" id="SignalP"/>
    </source>
</evidence>
<proteinExistence type="predicted"/>
<comment type="caution">
    <text evidence="2">The sequence shown here is derived from an EMBL/GenBank/DDBJ whole genome shotgun (WGS) entry which is preliminary data.</text>
</comment>
<dbReference type="AlphaFoldDB" id="A0A816RXB5"/>
<evidence type="ECO:0000313" key="3">
    <source>
        <dbReference type="EMBL" id="CAF4195190.1"/>
    </source>
</evidence>
<evidence type="ECO:0000313" key="2">
    <source>
        <dbReference type="EMBL" id="CAF2078577.1"/>
    </source>
</evidence>
<name>A0A816RXB5_9BILA</name>
<sequence length="194" mass="19106">MVCATAAAATIIATGGAAIPILVTSGTTGLAAGGTATGVATAAGAGVATTVGASAAAGAAAGTISAAGAGSAIVTAAGTATGAASGTAISSIIGGVISGPVGWVVLGGSKDKSPDLYTFDCWKPIVHDDSIEPSNGKFLCDIVADSRIKKVTTQNNSDGNLSQFVLENIWNERFNIEFFYLMPKKQLVAHAYKI</sequence>
<evidence type="ECO:0000313" key="5">
    <source>
        <dbReference type="Proteomes" id="UP000663866"/>
    </source>
</evidence>
<feature type="signal peptide" evidence="1">
    <location>
        <begin position="1"/>
        <end position="18"/>
    </location>
</feature>
<organism evidence="2 4">
    <name type="scientific">Rotaria magnacalcarata</name>
    <dbReference type="NCBI Taxonomy" id="392030"/>
    <lineage>
        <taxon>Eukaryota</taxon>
        <taxon>Metazoa</taxon>
        <taxon>Spiralia</taxon>
        <taxon>Gnathifera</taxon>
        <taxon>Rotifera</taxon>
        <taxon>Eurotatoria</taxon>
        <taxon>Bdelloidea</taxon>
        <taxon>Philodinida</taxon>
        <taxon>Philodinidae</taxon>
        <taxon>Rotaria</taxon>
    </lineage>
</organism>
<keyword evidence="5" id="KW-1185">Reference proteome</keyword>
<feature type="chain" id="PRO_5035689496" evidence="1">
    <location>
        <begin position="19"/>
        <end position="194"/>
    </location>
</feature>
<dbReference type="Proteomes" id="UP000663866">
    <property type="component" value="Unassembled WGS sequence"/>
</dbReference>
<accession>A0A816RXB5</accession>